<evidence type="ECO:0000313" key="2">
    <source>
        <dbReference type="Proteomes" id="UP000664167"/>
    </source>
</evidence>
<evidence type="ECO:0000313" key="1">
    <source>
        <dbReference type="EMBL" id="MBO0512442.1"/>
    </source>
</evidence>
<dbReference type="RefSeq" id="WP_206961834.1">
    <property type="nucleotide sequence ID" value="NZ_BAAAJJ010000002.1"/>
</dbReference>
<dbReference type="Pfam" id="PF19586">
    <property type="entry name" value="DUF6093"/>
    <property type="match status" value="1"/>
</dbReference>
<keyword evidence="2" id="KW-1185">Reference proteome</keyword>
<sequence>MTTPVGGLPLESARRVVEQRVLTDTVKIFIPGVFNPDTFEQTPDTIIWEGPGAVLPDHGADVTVRLTDGQGTPVGTSGRYRMLTPISAPSATAEHRITLTASKDPDAVGRIWTLDSVERTSTPVVRVSWLKYDTTLNNGS</sequence>
<accession>A0A939F7M1</accession>
<proteinExistence type="predicted"/>
<dbReference type="Proteomes" id="UP000664167">
    <property type="component" value="Unassembled WGS sequence"/>
</dbReference>
<comment type="caution">
    <text evidence="1">The sequence shown here is derived from an EMBL/GenBank/DDBJ whole genome shotgun (WGS) entry which is preliminary data.</text>
</comment>
<reference evidence="1" key="1">
    <citation type="submission" date="2021-03" db="EMBL/GenBank/DDBJ databases">
        <title>Streptomyces poriferae sp. nov., a novel marine sponge-derived Actinobacteria species with anti-MRSA activity.</title>
        <authorList>
            <person name="Sandoval-Powers M."/>
            <person name="Kralova S."/>
            <person name="Nguyen G.-S."/>
            <person name="Fawwal D."/>
            <person name="Degnes K."/>
            <person name="Klinkenberg G."/>
            <person name="Sletta H."/>
            <person name="Wentzel A."/>
            <person name="Liles M.R."/>
        </authorList>
    </citation>
    <scope>NUCLEOTIDE SEQUENCE</scope>
    <source>
        <strain evidence="1">DSM 41794</strain>
    </source>
</reference>
<name>A0A939F7M1_9ACTN</name>
<gene>
    <name evidence="1" type="ORF">J0695_11570</name>
</gene>
<dbReference type="EMBL" id="JAFLRJ010000099">
    <property type="protein sequence ID" value="MBO0512442.1"/>
    <property type="molecule type" value="Genomic_DNA"/>
</dbReference>
<dbReference type="InterPro" id="IPR046075">
    <property type="entry name" value="DUF6093"/>
</dbReference>
<protein>
    <submittedName>
        <fullName evidence="1">Uncharacterized protein</fullName>
    </submittedName>
</protein>
<organism evidence="1 2">
    <name type="scientific">Streptomyces beijiangensis</name>
    <dbReference type="NCBI Taxonomy" id="163361"/>
    <lineage>
        <taxon>Bacteria</taxon>
        <taxon>Bacillati</taxon>
        <taxon>Actinomycetota</taxon>
        <taxon>Actinomycetes</taxon>
        <taxon>Kitasatosporales</taxon>
        <taxon>Streptomycetaceae</taxon>
        <taxon>Streptomyces</taxon>
    </lineage>
</organism>
<dbReference type="AlphaFoldDB" id="A0A939F7M1"/>